<protein>
    <submittedName>
        <fullName evidence="2">Uncharacterized protein</fullName>
    </submittedName>
</protein>
<sequence length="168" mass="18889">MKDFEHRLRQIASENDARARSEAKLDAKEREAAAKVAAELEKRAAKLESIAQNKVVPLFKKIQQVVLKEKGDFTVTREVNGLLPIPKTEDDGQDKRYGPIARVDLEWDYVSHWGPYGEDVGGYQHSIGVCVYEIANQINFSVSGKNEPTSLTNPTDQELEEAILVHLE</sequence>
<organism evidence="2 3">
    <name type="scientific">Candidatus Woesebacteria bacterium GWA1_42_12</name>
    <dbReference type="NCBI Taxonomy" id="1802472"/>
    <lineage>
        <taxon>Bacteria</taxon>
        <taxon>Candidatus Woeseibacteriota</taxon>
    </lineage>
</organism>
<evidence type="ECO:0000256" key="1">
    <source>
        <dbReference type="SAM" id="MobiDB-lite"/>
    </source>
</evidence>
<dbReference type="Proteomes" id="UP000177091">
    <property type="component" value="Unassembled WGS sequence"/>
</dbReference>
<feature type="region of interest" description="Disordered" evidence="1">
    <location>
        <begin position="1"/>
        <end position="23"/>
    </location>
</feature>
<name>A0A1F7WPK5_9BACT</name>
<evidence type="ECO:0000313" key="3">
    <source>
        <dbReference type="Proteomes" id="UP000177091"/>
    </source>
</evidence>
<gene>
    <name evidence="2" type="ORF">A2112_02510</name>
</gene>
<comment type="caution">
    <text evidence="2">The sequence shown here is derived from an EMBL/GenBank/DDBJ whole genome shotgun (WGS) entry which is preliminary data.</text>
</comment>
<proteinExistence type="predicted"/>
<reference evidence="2 3" key="1">
    <citation type="journal article" date="2016" name="Nat. Commun.">
        <title>Thousands of microbial genomes shed light on interconnected biogeochemical processes in an aquifer system.</title>
        <authorList>
            <person name="Anantharaman K."/>
            <person name="Brown C.T."/>
            <person name="Hug L.A."/>
            <person name="Sharon I."/>
            <person name="Castelle C.J."/>
            <person name="Probst A.J."/>
            <person name="Thomas B.C."/>
            <person name="Singh A."/>
            <person name="Wilkins M.J."/>
            <person name="Karaoz U."/>
            <person name="Brodie E.L."/>
            <person name="Williams K.H."/>
            <person name="Hubbard S.S."/>
            <person name="Banfield J.F."/>
        </authorList>
    </citation>
    <scope>NUCLEOTIDE SEQUENCE [LARGE SCALE GENOMIC DNA]</scope>
</reference>
<accession>A0A1F7WPK5</accession>
<dbReference type="AlphaFoldDB" id="A0A1F7WPK5"/>
<evidence type="ECO:0000313" key="2">
    <source>
        <dbReference type="EMBL" id="OGM04784.1"/>
    </source>
</evidence>
<dbReference type="EMBL" id="MGFK01000006">
    <property type="protein sequence ID" value="OGM04784.1"/>
    <property type="molecule type" value="Genomic_DNA"/>
</dbReference>